<dbReference type="InterPro" id="IPR017850">
    <property type="entry name" value="Alkaline_phosphatase_core_sf"/>
</dbReference>
<dbReference type="InterPro" id="IPR006311">
    <property type="entry name" value="TAT_signal"/>
</dbReference>
<dbReference type="Proteomes" id="UP000324974">
    <property type="component" value="Chromosome"/>
</dbReference>
<dbReference type="EMBL" id="CP042425">
    <property type="protein sequence ID" value="QEL13415.1"/>
    <property type="molecule type" value="Genomic_DNA"/>
</dbReference>
<dbReference type="RefSeq" id="WP_149108390.1">
    <property type="nucleotide sequence ID" value="NZ_CP042425.1"/>
</dbReference>
<reference evidence="2" key="1">
    <citation type="submission" date="2019-08" db="EMBL/GenBank/DDBJ databases">
        <title>Limnoglobus roseus gen. nov., sp. nov., a novel freshwater planctomycete with a giant genome from the family Gemmataceae.</title>
        <authorList>
            <person name="Kulichevskaya I.S."/>
            <person name="Naumoff D.G."/>
            <person name="Miroshnikov K."/>
            <person name="Ivanova A."/>
            <person name="Philippov D.A."/>
            <person name="Hakobyan A."/>
            <person name="Rijpstra I.C."/>
            <person name="Sinninghe Damste J.S."/>
            <person name="Liesack W."/>
            <person name="Dedysh S.N."/>
        </authorList>
    </citation>
    <scope>NUCLEOTIDE SEQUENCE [LARGE SCALE GENOMIC DNA]</scope>
    <source>
        <strain evidence="2">PX52</strain>
    </source>
</reference>
<dbReference type="AlphaFoldDB" id="A0A5C1A530"/>
<dbReference type="PANTHER" id="PTHR43737">
    <property type="entry name" value="BLL7424 PROTEIN"/>
    <property type="match status" value="1"/>
</dbReference>
<accession>A0A5C1A530</accession>
<evidence type="ECO:0000313" key="1">
    <source>
        <dbReference type="EMBL" id="QEL13415.1"/>
    </source>
</evidence>
<sequence length="439" mass="47242">MTSATKPQSSLRPARREFIRVGVVGSLGLTLGDYFALQARADQKNYVSKEGQAKSVIQIVLPGGMAHQESWDPKPDAPLEYRGPFTVAKTKLPGVVFNENFKSLASVADKMTVIRSIAGKEADHGRASYTMFTGYRKSPAIEHPSLGAVVSHEFGPRKDLPPYVAVPNANEYGGTGYLGSQFGPFGLGSDPARGSYQVRDLSLPAGVDDRRFGTRREMLDVVDDHFRYQAGKADALGAMDEFYQRAYAMISSPQARAAFDISKETSATKAKYGSGDAAGRFLLARRLVEAGVRFVTVSYGGWDMHAGIENAMKRQAPGLDQALAGLIRDLDDRGLLDSTVVLVTSEFGRTPKINVSAGRDHFPRVFSLAVAGGGFKRGLVYGSSNSTASEPEENPVRVEDVLTTVYNQLGINADKELMAPGGRPIEIIDGGEVVKGLLG</sequence>
<dbReference type="KEGG" id="lrs:PX52LOC_00270"/>
<evidence type="ECO:0008006" key="3">
    <source>
        <dbReference type="Google" id="ProtNLM"/>
    </source>
</evidence>
<proteinExistence type="predicted"/>
<organism evidence="1 2">
    <name type="scientific">Limnoglobus roseus</name>
    <dbReference type="NCBI Taxonomy" id="2598579"/>
    <lineage>
        <taxon>Bacteria</taxon>
        <taxon>Pseudomonadati</taxon>
        <taxon>Planctomycetota</taxon>
        <taxon>Planctomycetia</taxon>
        <taxon>Gemmatales</taxon>
        <taxon>Gemmataceae</taxon>
        <taxon>Limnoglobus</taxon>
    </lineage>
</organism>
<dbReference type="PROSITE" id="PS51318">
    <property type="entry name" value="TAT"/>
    <property type="match status" value="1"/>
</dbReference>
<evidence type="ECO:0000313" key="2">
    <source>
        <dbReference type="Proteomes" id="UP000324974"/>
    </source>
</evidence>
<name>A0A5C1A530_9BACT</name>
<dbReference type="SUPFAM" id="SSF53649">
    <property type="entry name" value="Alkaline phosphatase-like"/>
    <property type="match status" value="1"/>
</dbReference>
<dbReference type="PANTHER" id="PTHR43737:SF1">
    <property type="entry name" value="DUF1501 DOMAIN-CONTAINING PROTEIN"/>
    <property type="match status" value="1"/>
</dbReference>
<dbReference type="OrthoDB" id="236400at2"/>
<keyword evidence="2" id="KW-1185">Reference proteome</keyword>
<gene>
    <name evidence="1" type="ORF">PX52LOC_00270</name>
</gene>
<dbReference type="Gene3D" id="3.40.720.10">
    <property type="entry name" value="Alkaline Phosphatase, subunit A"/>
    <property type="match status" value="1"/>
</dbReference>
<dbReference type="Pfam" id="PF07394">
    <property type="entry name" value="DUF1501"/>
    <property type="match status" value="1"/>
</dbReference>
<dbReference type="InterPro" id="IPR010869">
    <property type="entry name" value="DUF1501"/>
</dbReference>
<protein>
    <recommendedName>
        <fullName evidence="3">DUF1501 domain-containing protein</fullName>
    </recommendedName>
</protein>